<name>A0A0K6GZ54_9GAMM</name>
<dbReference type="NCBIfam" id="TIGR04012">
    <property type="entry name" value="poly_gGlu_PgsB"/>
    <property type="match status" value="1"/>
</dbReference>
<dbReference type="Gene3D" id="3.40.1190.10">
    <property type="entry name" value="Mur-like, catalytic domain"/>
    <property type="match status" value="1"/>
</dbReference>
<dbReference type="Pfam" id="PF08245">
    <property type="entry name" value="Mur_ligase_M"/>
    <property type="match status" value="1"/>
</dbReference>
<dbReference type="GO" id="GO:0016020">
    <property type="term" value="C:membrane"/>
    <property type="evidence" value="ECO:0007669"/>
    <property type="project" value="InterPro"/>
</dbReference>
<feature type="domain" description="Mur ligase central" evidence="1">
    <location>
        <begin position="41"/>
        <end position="152"/>
    </location>
</feature>
<evidence type="ECO:0000259" key="1">
    <source>
        <dbReference type="Pfam" id="PF08245"/>
    </source>
</evidence>
<accession>A0A0K6GZ54</accession>
<sequence>MSFPVLLGIVILIWLLLVFAGAFEALRHRLLLRGIPVRVHVNGTRGKTSVTRLIAAGLRGGGKRVCAKTTGSAAAMTDPDGREFPIYRISGANIIEQMRMLKRMATLKPEIVVVECMALQPHYQSLSELRMVRSTVGVITNARADHLDVMGPGERDVALALAGSTPVRGNLFTAERDLLDVFKDSCQDRRSELHGVSEDEVAAISDDTLAQFKYAEHAENVALALKVCAHLGVEREAALQGMIALEPEAGAMQVLHVRYFERELVFVNAFAANDPESTGRIWENMLVKHGFAAADTAGAADTAADTAPAAADIAAADTAGKSRRSIMLINCRADRPHRSQQMAEAVANWTPADKVVLMGSGTFIFVREAMKFGLDPDKLLVMEGAHMTEITEVLLEQSLGNALIVGMCNIHGGGEEVARFFQNRAVNEEDL</sequence>
<dbReference type="InterPro" id="IPR036565">
    <property type="entry name" value="Mur-like_cat_sf"/>
</dbReference>
<evidence type="ECO:0000313" key="3">
    <source>
        <dbReference type="Proteomes" id="UP000182598"/>
    </source>
</evidence>
<protein>
    <submittedName>
        <fullName evidence="2">Poly-gamma-glutamate synthase PgsB/CapB</fullName>
    </submittedName>
</protein>
<dbReference type="PRINTS" id="PR01758">
    <property type="entry name" value="CAPSULEPROTB"/>
</dbReference>
<dbReference type="PANTHER" id="PTHR43445">
    <property type="entry name" value="UDP-N-ACETYLMURAMATE--L-ALANINE LIGASE-RELATED"/>
    <property type="match status" value="1"/>
</dbReference>
<dbReference type="AlphaFoldDB" id="A0A0K6GZ54"/>
<dbReference type="InterPro" id="IPR008337">
    <property type="entry name" value="Capsule_biosynth_CapB"/>
</dbReference>
<dbReference type="GO" id="GO:0016881">
    <property type="term" value="F:acid-amino acid ligase activity"/>
    <property type="evidence" value="ECO:0007669"/>
    <property type="project" value="InterPro"/>
</dbReference>
<dbReference type="SUPFAM" id="SSF53623">
    <property type="entry name" value="MurD-like peptide ligases, catalytic domain"/>
    <property type="match status" value="1"/>
</dbReference>
<dbReference type="PANTHER" id="PTHR43445:SF1">
    <property type="entry name" value="PGA SYNTHASE CAPB"/>
    <property type="match status" value="1"/>
</dbReference>
<keyword evidence="3" id="KW-1185">Reference proteome</keyword>
<dbReference type="Proteomes" id="UP000182598">
    <property type="component" value="Unassembled WGS sequence"/>
</dbReference>
<dbReference type="EMBL" id="CYHB01000001">
    <property type="protein sequence ID" value="CUA83899.1"/>
    <property type="molecule type" value="Genomic_DNA"/>
</dbReference>
<reference evidence="3" key="1">
    <citation type="submission" date="2015-08" db="EMBL/GenBank/DDBJ databases">
        <authorList>
            <person name="Varghese N."/>
        </authorList>
    </citation>
    <scope>NUCLEOTIDE SEQUENCE [LARGE SCALE GENOMIC DNA]</scope>
    <source>
        <strain evidence="3">DSM 27808</strain>
    </source>
</reference>
<proteinExistence type="predicted"/>
<dbReference type="RefSeq" id="WP_055438450.1">
    <property type="nucleotide sequence ID" value="NZ_CYHB01000001.1"/>
</dbReference>
<gene>
    <name evidence="2" type="ORF">Ga0061064_0804</name>
</gene>
<dbReference type="GO" id="GO:0045227">
    <property type="term" value="P:capsule polysaccharide biosynthetic process"/>
    <property type="evidence" value="ECO:0007669"/>
    <property type="project" value="InterPro"/>
</dbReference>
<organism evidence="2 3">
    <name type="scientific">Pseudidiomarina woesei</name>
    <dbReference type="NCBI Taxonomy" id="1381080"/>
    <lineage>
        <taxon>Bacteria</taxon>
        <taxon>Pseudomonadati</taxon>
        <taxon>Pseudomonadota</taxon>
        <taxon>Gammaproteobacteria</taxon>
        <taxon>Alteromonadales</taxon>
        <taxon>Idiomarinaceae</taxon>
        <taxon>Pseudidiomarina</taxon>
    </lineage>
</organism>
<dbReference type="InterPro" id="IPR050061">
    <property type="entry name" value="MurCDEF_pg_biosynth"/>
</dbReference>
<dbReference type="OrthoDB" id="2884at2"/>
<dbReference type="GO" id="GO:0005524">
    <property type="term" value="F:ATP binding"/>
    <property type="evidence" value="ECO:0007669"/>
    <property type="project" value="InterPro"/>
</dbReference>
<evidence type="ECO:0000313" key="2">
    <source>
        <dbReference type="EMBL" id="CUA83899.1"/>
    </source>
</evidence>
<dbReference type="InterPro" id="IPR013221">
    <property type="entry name" value="Mur_ligase_cen"/>
</dbReference>